<organism evidence="2 3">
    <name type="scientific">Portunus trituberculatus</name>
    <name type="common">Swimming crab</name>
    <name type="synonym">Neptunus trituberculatus</name>
    <dbReference type="NCBI Taxonomy" id="210409"/>
    <lineage>
        <taxon>Eukaryota</taxon>
        <taxon>Metazoa</taxon>
        <taxon>Ecdysozoa</taxon>
        <taxon>Arthropoda</taxon>
        <taxon>Crustacea</taxon>
        <taxon>Multicrustacea</taxon>
        <taxon>Malacostraca</taxon>
        <taxon>Eumalacostraca</taxon>
        <taxon>Eucarida</taxon>
        <taxon>Decapoda</taxon>
        <taxon>Pleocyemata</taxon>
        <taxon>Brachyura</taxon>
        <taxon>Eubrachyura</taxon>
        <taxon>Portunoidea</taxon>
        <taxon>Portunidae</taxon>
        <taxon>Portuninae</taxon>
        <taxon>Portunus</taxon>
    </lineage>
</organism>
<evidence type="ECO:0000313" key="2">
    <source>
        <dbReference type="EMBL" id="MPC70527.1"/>
    </source>
</evidence>
<feature type="region of interest" description="Disordered" evidence="1">
    <location>
        <begin position="51"/>
        <end position="89"/>
    </location>
</feature>
<reference evidence="2 3" key="1">
    <citation type="submission" date="2019-05" db="EMBL/GenBank/DDBJ databases">
        <title>Another draft genome of Portunus trituberculatus and its Hox gene families provides insights of decapod evolution.</title>
        <authorList>
            <person name="Jeong J.-H."/>
            <person name="Song I."/>
            <person name="Kim S."/>
            <person name="Choi T."/>
            <person name="Kim D."/>
            <person name="Ryu S."/>
            <person name="Kim W."/>
        </authorList>
    </citation>
    <scope>NUCLEOTIDE SEQUENCE [LARGE SCALE GENOMIC DNA]</scope>
    <source>
        <tissue evidence="2">Muscle</tissue>
    </source>
</reference>
<name>A0A5B7HMT5_PORTR</name>
<protein>
    <submittedName>
        <fullName evidence="2">Uncharacterized protein</fullName>
    </submittedName>
</protein>
<accession>A0A5B7HMT5</accession>
<evidence type="ECO:0000313" key="3">
    <source>
        <dbReference type="Proteomes" id="UP000324222"/>
    </source>
</evidence>
<dbReference type="EMBL" id="VSRR010031270">
    <property type="protein sequence ID" value="MPC70527.1"/>
    <property type="molecule type" value="Genomic_DNA"/>
</dbReference>
<gene>
    <name evidence="2" type="ORF">E2C01_064778</name>
</gene>
<keyword evidence="3" id="KW-1185">Reference proteome</keyword>
<dbReference type="Proteomes" id="UP000324222">
    <property type="component" value="Unassembled WGS sequence"/>
</dbReference>
<sequence length="103" mass="11057">MPPHPLHCLSAGAWDTKANCSTENGHGHGWELCPTHTARPVRPAPHTCAAKTVAPPGDHAKYAPTDASGRPCPTPTTRQATHYPGTALPRQAPLPIQRQIFSW</sequence>
<proteinExistence type="predicted"/>
<comment type="caution">
    <text evidence="2">The sequence shown here is derived from an EMBL/GenBank/DDBJ whole genome shotgun (WGS) entry which is preliminary data.</text>
</comment>
<evidence type="ECO:0000256" key="1">
    <source>
        <dbReference type="SAM" id="MobiDB-lite"/>
    </source>
</evidence>
<dbReference type="AlphaFoldDB" id="A0A5B7HMT5"/>